<dbReference type="Gene3D" id="3.40.50.2000">
    <property type="entry name" value="Glycogen Phosphorylase B"/>
    <property type="match status" value="2"/>
</dbReference>
<comment type="caution">
    <text evidence="1">The sequence shown here is derived from an EMBL/GenBank/DDBJ whole genome shotgun (WGS) entry which is preliminary data.</text>
</comment>
<gene>
    <name evidence="1" type="ORF">ACFFVB_15685</name>
</gene>
<keyword evidence="2" id="KW-1185">Reference proteome</keyword>
<dbReference type="Proteomes" id="UP001589605">
    <property type="component" value="Unassembled WGS sequence"/>
</dbReference>
<protein>
    <recommendedName>
        <fullName evidence="3">Glycosyltransferase family 4 protein</fullName>
    </recommendedName>
</protein>
<proteinExistence type="predicted"/>
<sequence>MKKVLIISPHFPPVNAADMHRVRQSLPYFKDNGWEATVLYVSPEFVEMAKDPNLIKSIPTDVKCFGVEAFSTTYTRKLGLGNLGLRAFLQLYKKGNKLIKQEKFDLIYFSTTMFACMPLGRLWKKKFNIPFILDIQDPWRNDYYLTVPKEEQPPKFWFAYNLDKTLEKLTLPYADGLLAVSKGYIQTLKDRYPSIKNIPEKVLTFGAAEKDFDILPELNLPKNIKLDPEKLNFVYVGRGGSDMQISLNLLFTSFKEGLDTNSDFNRCKFWFIGTSYAPDGEGAKTIKPLADKIGVGDYVEEITDRKPYFEVLNLLKSSDAIIIPGSEDQNYTASKLYPNILAKKPLLCVFHSNSSVVSNVRILNAGKLVLFNETDAKEQCASALQELVNTLPYTPNTNWEAFKPFTAQAMTKQQTDFFNEVIN</sequence>
<dbReference type="EMBL" id="JBHMEZ010000013">
    <property type="protein sequence ID" value="MFB9054531.1"/>
    <property type="molecule type" value="Genomic_DNA"/>
</dbReference>
<accession>A0ABV5F510</accession>
<reference evidence="1 2" key="1">
    <citation type="submission" date="2024-09" db="EMBL/GenBank/DDBJ databases">
        <authorList>
            <person name="Sun Q."/>
            <person name="Mori K."/>
        </authorList>
    </citation>
    <scope>NUCLEOTIDE SEQUENCE [LARGE SCALE GENOMIC DNA]</scope>
    <source>
        <strain evidence="1 2">CECT 8286</strain>
    </source>
</reference>
<evidence type="ECO:0008006" key="3">
    <source>
        <dbReference type="Google" id="ProtNLM"/>
    </source>
</evidence>
<name>A0ABV5F510_9FLAO</name>
<evidence type="ECO:0000313" key="1">
    <source>
        <dbReference type="EMBL" id="MFB9054531.1"/>
    </source>
</evidence>
<dbReference type="SUPFAM" id="SSF53756">
    <property type="entry name" value="UDP-Glycosyltransferase/glycogen phosphorylase"/>
    <property type="match status" value="1"/>
</dbReference>
<dbReference type="RefSeq" id="WP_382384170.1">
    <property type="nucleotide sequence ID" value="NZ_JBHMEZ010000013.1"/>
</dbReference>
<evidence type="ECO:0000313" key="2">
    <source>
        <dbReference type="Proteomes" id="UP001589605"/>
    </source>
</evidence>
<organism evidence="1 2">
    <name type="scientific">Formosa undariae</name>
    <dbReference type="NCBI Taxonomy" id="1325436"/>
    <lineage>
        <taxon>Bacteria</taxon>
        <taxon>Pseudomonadati</taxon>
        <taxon>Bacteroidota</taxon>
        <taxon>Flavobacteriia</taxon>
        <taxon>Flavobacteriales</taxon>
        <taxon>Flavobacteriaceae</taxon>
        <taxon>Formosa</taxon>
    </lineage>
</organism>